<evidence type="ECO:0000313" key="1">
    <source>
        <dbReference type="EMBL" id="SMO72429.1"/>
    </source>
</evidence>
<keyword evidence="2" id="KW-1185">Reference proteome</keyword>
<dbReference type="EMBL" id="FXTI01000006">
    <property type="protein sequence ID" value="SMO72429.1"/>
    <property type="molecule type" value="Genomic_DNA"/>
</dbReference>
<dbReference type="Proteomes" id="UP000315636">
    <property type="component" value="Unassembled WGS sequence"/>
</dbReference>
<proteinExistence type="predicted"/>
<protein>
    <submittedName>
        <fullName evidence="1">Uncharacterized protein</fullName>
    </submittedName>
</protein>
<gene>
    <name evidence="1" type="ORF">SAMN06264849_106121</name>
</gene>
<accession>A0A521DL41</accession>
<name>A0A521DL41_9BACL</name>
<dbReference type="AlphaFoldDB" id="A0A521DL41"/>
<evidence type="ECO:0000313" key="2">
    <source>
        <dbReference type="Proteomes" id="UP000315636"/>
    </source>
</evidence>
<reference evidence="1 2" key="1">
    <citation type="submission" date="2017-05" db="EMBL/GenBank/DDBJ databases">
        <authorList>
            <person name="Varghese N."/>
            <person name="Submissions S."/>
        </authorList>
    </citation>
    <scope>NUCLEOTIDE SEQUENCE [LARGE SCALE GENOMIC DNA]</scope>
    <source>
        <strain evidence="1 2">DSM 45474</strain>
    </source>
</reference>
<sequence>MTPAKYRKNQAGIPLYKRLNFLDFQSDGSSLLTMSKPVLKHISRRYICGHEYQTSLNGNKHYQDIAGFYKKVIPLVSLGAFAKET</sequence>
<organism evidence="1 2">
    <name type="scientific">Melghirimyces algeriensis</name>
    <dbReference type="NCBI Taxonomy" id="910412"/>
    <lineage>
        <taxon>Bacteria</taxon>
        <taxon>Bacillati</taxon>
        <taxon>Bacillota</taxon>
        <taxon>Bacilli</taxon>
        <taxon>Bacillales</taxon>
        <taxon>Thermoactinomycetaceae</taxon>
        <taxon>Melghirimyces</taxon>
    </lineage>
</organism>